<name>A0ABS5XZ02_9MICO</name>
<protein>
    <submittedName>
        <fullName evidence="4">Phenylacetate-CoA oxygenase subunit PaaJ</fullName>
    </submittedName>
</protein>
<dbReference type="InterPro" id="IPR011883">
    <property type="entry name" value="PaaD-like"/>
</dbReference>
<feature type="compositionally biased region" description="Basic residues" evidence="1">
    <location>
        <begin position="39"/>
        <end position="50"/>
    </location>
</feature>
<dbReference type="NCBIfam" id="TIGR02159">
    <property type="entry name" value="PA_CoA_Oxy4"/>
    <property type="match status" value="1"/>
</dbReference>
<dbReference type="PANTHER" id="PTHR42831:SF3">
    <property type="entry name" value="1,2-PHENYLACETYL-COA EPOXIDASE, SUBUNIT D-RELATED"/>
    <property type="match status" value="1"/>
</dbReference>
<dbReference type="InterPro" id="IPR052339">
    <property type="entry name" value="Fe-S_Maturation_MIP18"/>
</dbReference>
<evidence type="ECO:0000313" key="4">
    <source>
        <dbReference type="EMBL" id="MBT8799282.1"/>
    </source>
</evidence>
<dbReference type="Pfam" id="PF23451">
    <property type="entry name" value="Zn_ribbon_PaaD"/>
    <property type="match status" value="1"/>
</dbReference>
<dbReference type="EMBL" id="JAFLHG010000017">
    <property type="protein sequence ID" value="MBT8799282.1"/>
    <property type="molecule type" value="Genomic_DNA"/>
</dbReference>
<dbReference type="InterPro" id="IPR056572">
    <property type="entry name" value="Zn_ribbon_PaaD"/>
</dbReference>
<organism evidence="4 5">
    <name type="scientific">Microbacterium flavum</name>
    <dbReference type="NCBI Taxonomy" id="415216"/>
    <lineage>
        <taxon>Bacteria</taxon>
        <taxon>Bacillati</taxon>
        <taxon>Actinomycetota</taxon>
        <taxon>Actinomycetes</taxon>
        <taxon>Micrococcales</taxon>
        <taxon>Microbacteriaceae</taxon>
        <taxon>Microbacterium</taxon>
    </lineage>
</organism>
<feature type="compositionally biased region" description="Basic residues" evidence="1">
    <location>
        <begin position="1"/>
        <end position="23"/>
    </location>
</feature>
<reference evidence="4 5" key="1">
    <citation type="submission" date="2021-03" db="EMBL/GenBank/DDBJ databases">
        <title>Microbacterium pauli sp. nov., isolated from microfiltered milk.</title>
        <authorList>
            <person name="Bellassi P."/>
            <person name="Fontana A."/>
            <person name="Callegari M.L."/>
            <person name="Lorenzo M."/>
            <person name="Cappa F."/>
        </authorList>
    </citation>
    <scope>NUCLEOTIDE SEQUENCE [LARGE SCALE GENOMIC DNA]</scope>
    <source>
        <strain evidence="4 5">DSM 18909</strain>
    </source>
</reference>
<sequence length="386" mass="42095">MDRPRARARGGCRARQHRPRPARPRALPAALRGDGGRAERRRPRLLARRARVPQRLALRAGQRRFRAHDRAPARGIRVPVRAVRGARLLDRPHPRRRRRQGGEGGRVPPRPRDPVDPAARRRDRGIPAPHDRRGGRRVAVRRRAVPRRRPHRPAGGRRGPSVDAAGAVRRDRGGGPHRGGARPSRGAALLGRRPTRSALPHPARTPRRDAVARPSSPGGDVVSATGTDARTLAWEVAATVCDPEIPVLTIADLGILRAVEVRGGHVGVTITPTYSGCPAMDTIRDDLTLALSAAGFAEVEVSLTLSPAWTTDWMSDDGKRKLTEYGIAPPSGRAAARGPIRVEIAVKCPRCGSLSTRMVSRFGSTSCKALYECRACLEPFDHFKVH</sequence>
<dbReference type="SUPFAM" id="SSF117916">
    <property type="entry name" value="Fe-S cluster assembly (FSCA) domain-like"/>
    <property type="match status" value="1"/>
</dbReference>
<accession>A0ABS5XZ02</accession>
<feature type="compositionally biased region" description="Basic and acidic residues" evidence="1">
    <location>
        <begin position="110"/>
        <end position="120"/>
    </location>
</feature>
<comment type="caution">
    <text evidence="4">The sequence shown here is derived from an EMBL/GenBank/DDBJ whole genome shotgun (WGS) entry which is preliminary data.</text>
</comment>
<gene>
    <name evidence="4" type="primary">paaJ</name>
    <name evidence="4" type="ORF">J0P97_14585</name>
</gene>
<evidence type="ECO:0000259" key="2">
    <source>
        <dbReference type="Pfam" id="PF01883"/>
    </source>
</evidence>
<evidence type="ECO:0000256" key="1">
    <source>
        <dbReference type="SAM" id="MobiDB-lite"/>
    </source>
</evidence>
<evidence type="ECO:0000259" key="3">
    <source>
        <dbReference type="Pfam" id="PF23451"/>
    </source>
</evidence>
<feature type="compositionally biased region" description="Basic residues" evidence="1">
    <location>
        <begin position="133"/>
        <end position="155"/>
    </location>
</feature>
<feature type="region of interest" description="Disordered" evidence="1">
    <location>
        <begin position="84"/>
        <end position="224"/>
    </location>
</feature>
<dbReference type="Proteomes" id="UP000740605">
    <property type="component" value="Unassembled WGS sequence"/>
</dbReference>
<dbReference type="Gene3D" id="3.30.300.130">
    <property type="entry name" value="Fe-S cluster assembly (FSCA)"/>
    <property type="match status" value="1"/>
</dbReference>
<feature type="region of interest" description="Disordered" evidence="1">
    <location>
        <begin position="1"/>
        <end position="50"/>
    </location>
</feature>
<feature type="domain" description="MIP18 family-like" evidence="2">
    <location>
        <begin position="239"/>
        <end position="302"/>
    </location>
</feature>
<feature type="domain" description="PaaD zinc beta ribbon" evidence="3">
    <location>
        <begin position="342"/>
        <end position="384"/>
    </location>
</feature>
<dbReference type="Pfam" id="PF01883">
    <property type="entry name" value="FeS_assembly_P"/>
    <property type="match status" value="1"/>
</dbReference>
<feature type="compositionally biased region" description="Low complexity" evidence="1">
    <location>
        <begin position="181"/>
        <end position="192"/>
    </location>
</feature>
<proteinExistence type="predicted"/>
<dbReference type="InterPro" id="IPR002744">
    <property type="entry name" value="MIP18-like"/>
</dbReference>
<dbReference type="InterPro" id="IPR034904">
    <property type="entry name" value="FSCA_dom_sf"/>
</dbReference>
<dbReference type="PANTHER" id="PTHR42831">
    <property type="entry name" value="FE-S PROTEIN MATURATION AUXILIARY FACTOR YITW"/>
    <property type="match status" value="1"/>
</dbReference>
<keyword evidence="5" id="KW-1185">Reference proteome</keyword>
<evidence type="ECO:0000313" key="5">
    <source>
        <dbReference type="Proteomes" id="UP000740605"/>
    </source>
</evidence>